<gene>
    <name evidence="1" type="ORF">GCM10023314_19590</name>
</gene>
<organism evidence="1 2">
    <name type="scientific">Algibacter agarivorans</name>
    <dbReference type="NCBI Taxonomy" id="1109741"/>
    <lineage>
        <taxon>Bacteria</taxon>
        <taxon>Pseudomonadati</taxon>
        <taxon>Bacteroidota</taxon>
        <taxon>Flavobacteriia</taxon>
        <taxon>Flavobacteriales</taxon>
        <taxon>Flavobacteriaceae</taxon>
        <taxon>Algibacter</taxon>
    </lineage>
</organism>
<keyword evidence="2" id="KW-1185">Reference proteome</keyword>
<accession>A0ABP9GLI6</accession>
<dbReference type="Proteomes" id="UP001501302">
    <property type="component" value="Unassembled WGS sequence"/>
</dbReference>
<sequence length="56" mass="6828">MNVLRKDKMLRENNYKLWYSGKKNVPKLKYADKRIFPRNYSIDCDKDGLKIYEQAK</sequence>
<protein>
    <submittedName>
        <fullName evidence="1">Uncharacterized protein</fullName>
    </submittedName>
</protein>
<evidence type="ECO:0000313" key="1">
    <source>
        <dbReference type="EMBL" id="GAA4946378.1"/>
    </source>
</evidence>
<name>A0ABP9GLI6_9FLAO</name>
<evidence type="ECO:0000313" key="2">
    <source>
        <dbReference type="Proteomes" id="UP001501302"/>
    </source>
</evidence>
<proteinExistence type="predicted"/>
<reference evidence="2" key="1">
    <citation type="journal article" date="2019" name="Int. J. Syst. Evol. Microbiol.">
        <title>The Global Catalogue of Microorganisms (GCM) 10K type strain sequencing project: providing services to taxonomists for standard genome sequencing and annotation.</title>
        <authorList>
            <consortium name="The Broad Institute Genomics Platform"/>
            <consortium name="The Broad Institute Genome Sequencing Center for Infectious Disease"/>
            <person name="Wu L."/>
            <person name="Ma J."/>
        </authorList>
    </citation>
    <scope>NUCLEOTIDE SEQUENCE [LARGE SCALE GENOMIC DNA]</scope>
    <source>
        <strain evidence="2">JCM 18285</strain>
    </source>
</reference>
<comment type="caution">
    <text evidence="1">The sequence shown here is derived from an EMBL/GenBank/DDBJ whole genome shotgun (WGS) entry which is preliminary data.</text>
</comment>
<dbReference type="EMBL" id="BAABJJ010000029">
    <property type="protein sequence ID" value="GAA4946378.1"/>
    <property type="molecule type" value="Genomic_DNA"/>
</dbReference>